<comment type="similarity">
    <text evidence="2">Belongs to the major facilitator superfamily. Sugar transporter (TC 2.A.1.1) family.</text>
</comment>
<evidence type="ECO:0000256" key="7">
    <source>
        <dbReference type="SAM" id="MobiDB-lite"/>
    </source>
</evidence>
<sequence length="690" mass="76912">MVEKSTPTLVERLRSQARQRKRNDRALIEGPLVHLSDRELQNDVREFSKQLPGVKYEDVLRAARVAKDIRTYDEVARNPAEPTNLPVTLSDDEKAGLRSENELRRQFRQIFPVILTVGCAAFLQGHVQASINCASLYAKWLECLSDCTKLPDDPRWKWKLGAANSSPFFAAAIIGAPSAFLLNFWVGRRGAITVAALMILASSLGSAFVTSWWQLLCVRIVNGVGMGIKAVSAPILAGEIAFTKWRGSSTLMWQLWVAFGIAIGSALNVAIAGWNDAFETDNPDNNINALRQILGAPFIPAVILLISLGWCMESPRYYMQPKTPHRNPSRAFDILVASRETELQALRDLYLIHKSIELDEYRVTPSEVENASKSHLKDSKSHEKAGLTYASRCRTALSYCSRQYALLFTREKLRNAMLSTCVVALAQQLCGINVFAFYSNTFFVGPNHELDTSPLHLDKREAMTYSAGFGAVNFVFGLLAIRHIDTWGRRKLMLTTLPLMSLCLAVAAMLFINEGYQKNIAAIVVFVYLFAAVYSPSLGPIPFTLASESFPLAQREAGCSVAIAVNLFFAGVLTLLYPEIDSALHQWGALAVFSALNLVAFVLVFFLVEETKGFSLEDLSMVFAVPKGEFVKFQLKYLRYLWRKYVRGPKVDEPHFYTFVLEERHSNQPGASSRGGDDSDGGVSEVWDRE</sequence>
<keyword evidence="3" id="KW-0813">Transport</keyword>
<keyword evidence="6 8" id="KW-0472">Membrane</keyword>
<keyword evidence="5 8" id="KW-1133">Transmembrane helix</keyword>
<dbReference type="InterPro" id="IPR020846">
    <property type="entry name" value="MFS_dom"/>
</dbReference>
<dbReference type="InterPro" id="IPR005829">
    <property type="entry name" value="Sugar_transporter_CS"/>
</dbReference>
<feature type="transmembrane region" description="Helical" evidence="8">
    <location>
        <begin position="220"/>
        <end position="243"/>
    </location>
</feature>
<reference evidence="10 11" key="1">
    <citation type="journal article" date="2024" name="IMA Fungus">
        <title>IMA Genome - F19 : A genome assembly and annotation guide to empower mycologists, including annotated draft genome sequences of Ceratocystis pirilliformis, Diaporthe australafricana, Fusarium ophioides, Paecilomyces lecythidis, and Sporothrix stenoceras.</title>
        <authorList>
            <person name="Aylward J."/>
            <person name="Wilson A.M."/>
            <person name="Visagie C.M."/>
            <person name="Spraker J."/>
            <person name="Barnes I."/>
            <person name="Buitendag C."/>
            <person name="Ceriani C."/>
            <person name="Del Mar Angel L."/>
            <person name="du Plessis D."/>
            <person name="Fuchs T."/>
            <person name="Gasser K."/>
            <person name="Kramer D."/>
            <person name="Li W."/>
            <person name="Munsamy K."/>
            <person name="Piso A."/>
            <person name="Price J.L."/>
            <person name="Sonnekus B."/>
            <person name="Thomas C."/>
            <person name="van der Nest A."/>
            <person name="van Dijk A."/>
            <person name="van Heerden A."/>
            <person name="van Vuuren N."/>
            <person name="Yilmaz N."/>
            <person name="Duong T.A."/>
            <person name="van der Merwe N.A."/>
            <person name="Wingfield M.J."/>
            <person name="Wingfield B.D."/>
        </authorList>
    </citation>
    <scope>NUCLEOTIDE SEQUENCE [LARGE SCALE GENOMIC DNA]</scope>
    <source>
        <strain evidence="10 11">CMW 18300</strain>
    </source>
</reference>
<dbReference type="InterPro" id="IPR005828">
    <property type="entry name" value="MFS_sugar_transport-like"/>
</dbReference>
<dbReference type="Gene3D" id="1.20.1250.20">
    <property type="entry name" value="MFS general substrate transporter like domains"/>
    <property type="match status" value="1"/>
</dbReference>
<accession>A0ABR3XPQ1</accession>
<evidence type="ECO:0000259" key="9">
    <source>
        <dbReference type="PROSITE" id="PS50850"/>
    </source>
</evidence>
<dbReference type="EMBL" id="JAWRVE010000013">
    <property type="protein sequence ID" value="KAL1877971.1"/>
    <property type="molecule type" value="Genomic_DNA"/>
</dbReference>
<comment type="caution">
    <text evidence="10">The sequence shown here is derived from an EMBL/GenBank/DDBJ whole genome shotgun (WGS) entry which is preliminary data.</text>
</comment>
<dbReference type="InterPro" id="IPR050814">
    <property type="entry name" value="Myo-inositol_Transporter"/>
</dbReference>
<evidence type="ECO:0000256" key="3">
    <source>
        <dbReference type="ARBA" id="ARBA00022448"/>
    </source>
</evidence>
<gene>
    <name evidence="10" type="ORF">Daus18300_002325</name>
</gene>
<feature type="domain" description="Major facilitator superfamily (MFS) profile" evidence="9">
    <location>
        <begin position="113"/>
        <end position="612"/>
    </location>
</feature>
<dbReference type="PROSITE" id="PS50850">
    <property type="entry name" value="MFS"/>
    <property type="match status" value="1"/>
</dbReference>
<evidence type="ECO:0000256" key="4">
    <source>
        <dbReference type="ARBA" id="ARBA00022692"/>
    </source>
</evidence>
<keyword evidence="11" id="KW-1185">Reference proteome</keyword>
<keyword evidence="4 8" id="KW-0812">Transmembrane</keyword>
<dbReference type="InterPro" id="IPR003663">
    <property type="entry name" value="Sugar/inositol_transpt"/>
</dbReference>
<organism evidence="10 11">
    <name type="scientific">Diaporthe australafricana</name>
    <dbReference type="NCBI Taxonomy" id="127596"/>
    <lineage>
        <taxon>Eukaryota</taxon>
        <taxon>Fungi</taxon>
        <taxon>Dikarya</taxon>
        <taxon>Ascomycota</taxon>
        <taxon>Pezizomycotina</taxon>
        <taxon>Sordariomycetes</taxon>
        <taxon>Sordariomycetidae</taxon>
        <taxon>Diaporthales</taxon>
        <taxon>Diaporthaceae</taxon>
        <taxon>Diaporthe</taxon>
    </lineage>
</organism>
<evidence type="ECO:0000256" key="1">
    <source>
        <dbReference type="ARBA" id="ARBA00004141"/>
    </source>
</evidence>
<feature type="transmembrane region" description="Helical" evidence="8">
    <location>
        <begin position="416"/>
        <end position="438"/>
    </location>
</feature>
<dbReference type="InterPro" id="IPR036259">
    <property type="entry name" value="MFS_trans_sf"/>
</dbReference>
<feature type="transmembrane region" description="Helical" evidence="8">
    <location>
        <begin position="168"/>
        <end position="186"/>
    </location>
</feature>
<feature type="transmembrane region" description="Helical" evidence="8">
    <location>
        <begin position="557"/>
        <end position="577"/>
    </location>
</feature>
<dbReference type="Pfam" id="PF00083">
    <property type="entry name" value="Sugar_tr"/>
    <property type="match status" value="2"/>
</dbReference>
<feature type="transmembrane region" description="Helical" evidence="8">
    <location>
        <begin position="294"/>
        <end position="312"/>
    </location>
</feature>
<feature type="transmembrane region" description="Helical" evidence="8">
    <location>
        <begin position="110"/>
        <end position="131"/>
    </location>
</feature>
<dbReference type="PRINTS" id="PR00171">
    <property type="entry name" value="SUGRTRNSPORT"/>
</dbReference>
<evidence type="ECO:0000256" key="8">
    <source>
        <dbReference type="SAM" id="Phobius"/>
    </source>
</evidence>
<name>A0ABR3XPQ1_9PEZI</name>
<evidence type="ECO:0000313" key="10">
    <source>
        <dbReference type="EMBL" id="KAL1877971.1"/>
    </source>
</evidence>
<dbReference type="PROSITE" id="PS00217">
    <property type="entry name" value="SUGAR_TRANSPORT_2"/>
    <property type="match status" value="1"/>
</dbReference>
<feature type="transmembrane region" description="Helical" evidence="8">
    <location>
        <begin position="255"/>
        <end position="274"/>
    </location>
</feature>
<feature type="transmembrane region" description="Helical" evidence="8">
    <location>
        <begin position="493"/>
        <end position="513"/>
    </location>
</feature>
<dbReference type="PANTHER" id="PTHR48020">
    <property type="entry name" value="PROTON MYO-INOSITOL COTRANSPORTER"/>
    <property type="match status" value="1"/>
</dbReference>
<comment type="subcellular location">
    <subcellularLocation>
        <location evidence="1">Membrane</location>
        <topology evidence="1">Multi-pass membrane protein</topology>
    </subcellularLocation>
</comment>
<proteinExistence type="inferred from homology"/>
<feature type="transmembrane region" description="Helical" evidence="8">
    <location>
        <begin position="589"/>
        <end position="608"/>
    </location>
</feature>
<evidence type="ECO:0000256" key="6">
    <source>
        <dbReference type="ARBA" id="ARBA00023136"/>
    </source>
</evidence>
<dbReference type="Proteomes" id="UP001583177">
    <property type="component" value="Unassembled WGS sequence"/>
</dbReference>
<feature type="transmembrane region" description="Helical" evidence="8">
    <location>
        <begin position="462"/>
        <end position="481"/>
    </location>
</feature>
<dbReference type="PANTHER" id="PTHR48020:SF40">
    <property type="entry name" value="MAJOR FACILITATOR SUPERFAMILY (MFS) PROFILE DOMAIN-CONTAINING PROTEIN"/>
    <property type="match status" value="1"/>
</dbReference>
<feature type="transmembrane region" description="Helical" evidence="8">
    <location>
        <begin position="193"/>
        <end position="214"/>
    </location>
</feature>
<evidence type="ECO:0000256" key="2">
    <source>
        <dbReference type="ARBA" id="ARBA00010992"/>
    </source>
</evidence>
<evidence type="ECO:0000256" key="5">
    <source>
        <dbReference type="ARBA" id="ARBA00022989"/>
    </source>
</evidence>
<feature type="region of interest" description="Disordered" evidence="7">
    <location>
        <begin position="666"/>
        <end position="690"/>
    </location>
</feature>
<evidence type="ECO:0000313" key="11">
    <source>
        <dbReference type="Proteomes" id="UP001583177"/>
    </source>
</evidence>
<feature type="transmembrane region" description="Helical" evidence="8">
    <location>
        <begin position="519"/>
        <end position="545"/>
    </location>
</feature>
<protein>
    <recommendedName>
        <fullName evidence="9">Major facilitator superfamily (MFS) profile domain-containing protein</fullName>
    </recommendedName>
</protein>
<dbReference type="SUPFAM" id="SSF103473">
    <property type="entry name" value="MFS general substrate transporter"/>
    <property type="match status" value="1"/>
</dbReference>